<dbReference type="EMBL" id="KZ805421">
    <property type="protein sequence ID" value="PVH98081.1"/>
    <property type="molecule type" value="Genomic_DNA"/>
</dbReference>
<name>A0A2V1DJR7_9PLEO</name>
<evidence type="ECO:0000256" key="1">
    <source>
        <dbReference type="SAM" id="MobiDB-lite"/>
    </source>
</evidence>
<protein>
    <submittedName>
        <fullName evidence="2">Uncharacterized protein</fullName>
    </submittedName>
</protein>
<organism evidence="2 3">
    <name type="scientific">Periconia macrospinosa</name>
    <dbReference type="NCBI Taxonomy" id="97972"/>
    <lineage>
        <taxon>Eukaryota</taxon>
        <taxon>Fungi</taxon>
        <taxon>Dikarya</taxon>
        <taxon>Ascomycota</taxon>
        <taxon>Pezizomycotina</taxon>
        <taxon>Dothideomycetes</taxon>
        <taxon>Pleosporomycetidae</taxon>
        <taxon>Pleosporales</taxon>
        <taxon>Massarineae</taxon>
        <taxon>Periconiaceae</taxon>
        <taxon>Periconia</taxon>
    </lineage>
</organism>
<keyword evidence="3" id="KW-1185">Reference proteome</keyword>
<feature type="region of interest" description="Disordered" evidence="1">
    <location>
        <begin position="124"/>
        <end position="156"/>
    </location>
</feature>
<proteinExistence type="predicted"/>
<evidence type="ECO:0000313" key="2">
    <source>
        <dbReference type="EMBL" id="PVH98081.1"/>
    </source>
</evidence>
<sequence>MASPLKKGSIKVMANSCRKFPSHSTHIPKNVPHHSNYHPHAYDFTTTRIHFHTLQSKKKPPRRSSLQKPEKLLPLHHTTLIGLARPTPTQLRTKNIHPSHRQTNPSFHTHTHTKPRAAYLFTNAATNPSPAPKPNLTQPNQEHKKISTEKNGLQTKQTEQRYLWKNRKAPSPASPASPSSSFTVLLHSTRLEWRRPWRWRRRALWW</sequence>
<evidence type="ECO:0000313" key="3">
    <source>
        <dbReference type="Proteomes" id="UP000244855"/>
    </source>
</evidence>
<reference evidence="2 3" key="1">
    <citation type="journal article" date="2018" name="Sci. Rep.">
        <title>Comparative genomics provides insights into the lifestyle and reveals functional heterogeneity of dark septate endophytic fungi.</title>
        <authorList>
            <person name="Knapp D.G."/>
            <person name="Nemeth J.B."/>
            <person name="Barry K."/>
            <person name="Hainaut M."/>
            <person name="Henrissat B."/>
            <person name="Johnson J."/>
            <person name="Kuo A."/>
            <person name="Lim J.H.P."/>
            <person name="Lipzen A."/>
            <person name="Nolan M."/>
            <person name="Ohm R.A."/>
            <person name="Tamas L."/>
            <person name="Grigoriev I.V."/>
            <person name="Spatafora J.W."/>
            <person name="Nagy L.G."/>
            <person name="Kovacs G.M."/>
        </authorList>
    </citation>
    <scope>NUCLEOTIDE SEQUENCE [LARGE SCALE GENOMIC DNA]</scope>
    <source>
        <strain evidence="2 3">DSE2036</strain>
    </source>
</reference>
<dbReference type="AlphaFoldDB" id="A0A2V1DJR7"/>
<gene>
    <name evidence="2" type="ORF">DM02DRAFT_59718</name>
</gene>
<dbReference type="Proteomes" id="UP000244855">
    <property type="component" value="Unassembled WGS sequence"/>
</dbReference>
<accession>A0A2V1DJR7</accession>